<dbReference type="RefSeq" id="WP_126978713.1">
    <property type="nucleotide sequence ID" value="NZ_PQSP01000002.1"/>
</dbReference>
<accession>A0A433SE82</accession>
<comment type="caution">
    <text evidence="1">The sequence shown here is derived from an EMBL/GenBank/DDBJ whole genome shotgun (WGS) entry which is preliminary data.</text>
</comment>
<protein>
    <submittedName>
        <fullName evidence="1">Uncharacterized protein</fullName>
    </submittedName>
</protein>
<organism evidence="1 2">
    <name type="scientific">Saezia sanguinis</name>
    <dbReference type="NCBI Taxonomy" id="1965230"/>
    <lineage>
        <taxon>Bacteria</taxon>
        <taxon>Pseudomonadati</taxon>
        <taxon>Pseudomonadota</taxon>
        <taxon>Betaproteobacteria</taxon>
        <taxon>Burkholderiales</taxon>
        <taxon>Saeziaceae</taxon>
        <taxon>Saezia</taxon>
    </lineage>
</organism>
<evidence type="ECO:0000313" key="2">
    <source>
        <dbReference type="Proteomes" id="UP000286947"/>
    </source>
</evidence>
<dbReference type="EMBL" id="PQSP01000002">
    <property type="protein sequence ID" value="RUS66996.1"/>
    <property type="molecule type" value="Genomic_DNA"/>
</dbReference>
<gene>
    <name evidence="1" type="ORF">CUZ56_00934</name>
</gene>
<dbReference type="Proteomes" id="UP000286947">
    <property type="component" value="Unassembled WGS sequence"/>
</dbReference>
<name>A0A433SE82_9BURK</name>
<dbReference type="OrthoDB" id="7019622at2"/>
<keyword evidence="2" id="KW-1185">Reference proteome</keyword>
<reference evidence="1 2" key="1">
    <citation type="submission" date="2018-01" db="EMBL/GenBank/DDBJ databases">
        <title>Saezia sanguinis gen. nov., sp. nov., in the order Burkholderiales isolated from human blood.</title>
        <authorList>
            <person name="Medina-Pascual M.J."/>
            <person name="Valdezate S."/>
            <person name="Monzon S."/>
            <person name="Cuesta I."/>
            <person name="Carrasco G."/>
            <person name="Villalon P."/>
            <person name="Saez-Nieto J.A."/>
        </authorList>
    </citation>
    <scope>NUCLEOTIDE SEQUENCE [LARGE SCALE GENOMIC DNA]</scope>
    <source>
        <strain evidence="1 2">CNM695-12</strain>
    </source>
</reference>
<sequence length="153" mass="17171" precursor="true">MMQNLSARSSFLRMFLLALLMVAGLALLVSESHAQNYRAHIGGPYGRVFPPQAYRGVLTVVQYPVVELDGERERMVPGTRLIDTSNRSITPASVTGKRLVVNYVRYANGQLHTIWILTPKEAQERRAVANPSWWEGLVESLGSWANVVNWLGY</sequence>
<proteinExistence type="predicted"/>
<evidence type="ECO:0000313" key="1">
    <source>
        <dbReference type="EMBL" id="RUS66996.1"/>
    </source>
</evidence>
<dbReference type="AlphaFoldDB" id="A0A433SE82"/>